<dbReference type="InterPro" id="IPR002931">
    <property type="entry name" value="Transglutaminase-like"/>
</dbReference>
<dbReference type="InterPro" id="IPR013589">
    <property type="entry name" value="Bac_transglu_N"/>
</dbReference>
<protein>
    <submittedName>
        <fullName evidence="2">Transglutaminase family protein</fullName>
    </submittedName>
</protein>
<dbReference type="Proteomes" id="UP000295701">
    <property type="component" value="Unassembled WGS sequence"/>
</dbReference>
<accession>A0A4R6ANQ4</accession>
<comment type="caution">
    <text evidence="2">The sequence shown here is derived from an EMBL/GenBank/DDBJ whole genome shotgun (WGS) entry which is preliminary data.</text>
</comment>
<dbReference type="Gene3D" id="3.10.620.30">
    <property type="match status" value="1"/>
</dbReference>
<dbReference type="InterPro" id="IPR038765">
    <property type="entry name" value="Papain-like_cys_pep_sf"/>
</dbReference>
<dbReference type="RefSeq" id="WP_133395529.1">
    <property type="nucleotide sequence ID" value="NZ_SNAA01000002.1"/>
</dbReference>
<dbReference type="AlphaFoldDB" id="A0A4R6ANQ4"/>
<reference evidence="2 3" key="1">
    <citation type="submission" date="2019-03" db="EMBL/GenBank/DDBJ databases">
        <title>Primorskyibacter sp. SS33 isolated from sediments.</title>
        <authorList>
            <person name="Xunke S."/>
        </authorList>
    </citation>
    <scope>NUCLEOTIDE SEQUENCE [LARGE SCALE GENOMIC DNA]</scope>
    <source>
        <strain evidence="2 3">SS33</strain>
    </source>
</reference>
<gene>
    <name evidence="2" type="ORF">E2L08_02720</name>
</gene>
<dbReference type="SMART" id="SM00460">
    <property type="entry name" value="TGc"/>
    <property type="match status" value="1"/>
</dbReference>
<evidence type="ECO:0000313" key="3">
    <source>
        <dbReference type="Proteomes" id="UP000295701"/>
    </source>
</evidence>
<organism evidence="2 3">
    <name type="scientific">Palleronia sediminis</name>
    <dbReference type="NCBI Taxonomy" id="2547833"/>
    <lineage>
        <taxon>Bacteria</taxon>
        <taxon>Pseudomonadati</taxon>
        <taxon>Pseudomonadota</taxon>
        <taxon>Alphaproteobacteria</taxon>
        <taxon>Rhodobacterales</taxon>
        <taxon>Roseobacteraceae</taxon>
        <taxon>Palleronia</taxon>
    </lineage>
</organism>
<proteinExistence type="predicted"/>
<evidence type="ECO:0000313" key="2">
    <source>
        <dbReference type="EMBL" id="TDL83576.1"/>
    </source>
</evidence>
<dbReference type="SUPFAM" id="SSF54001">
    <property type="entry name" value="Cysteine proteinases"/>
    <property type="match status" value="1"/>
</dbReference>
<feature type="domain" description="Transglutaminase-like" evidence="1">
    <location>
        <begin position="160"/>
        <end position="225"/>
    </location>
</feature>
<dbReference type="Pfam" id="PF08379">
    <property type="entry name" value="Bact_transglu_N"/>
    <property type="match status" value="1"/>
</dbReference>
<dbReference type="PANTHER" id="PTHR33490">
    <property type="entry name" value="BLR5614 PROTEIN-RELATED"/>
    <property type="match status" value="1"/>
</dbReference>
<name>A0A4R6ANQ4_9RHOB</name>
<dbReference type="EMBL" id="SNAA01000002">
    <property type="protein sequence ID" value="TDL83576.1"/>
    <property type="molecule type" value="Genomic_DNA"/>
</dbReference>
<sequence length="272" mass="28777">MKLQVSHTTSYSFDPPVASLVQSLRLWPTDYAGQSVATWSVTVEDSAYERGAGFRDGAGDWVETVSMRQVGRATIRVEGEVETRDLSGVVRGLREKVPPTAYLRPSPMTRLDAGLRALAAEACTGVESDLDRAHCLAQSVARAIAYESGTTASGTTAAEALAQGRGVCQDQAHALIAVGRAMGMPGRYVVGYLHSGADGAAHQASHAWAELWVAGLGWVGFDAANGCCPDDRYIRLGSGLDAVAAAPIRGSVSSASEERLDVEVRIREEGQQ</sequence>
<evidence type="ECO:0000259" key="1">
    <source>
        <dbReference type="SMART" id="SM00460"/>
    </source>
</evidence>
<dbReference type="Pfam" id="PF01841">
    <property type="entry name" value="Transglut_core"/>
    <property type="match status" value="1"/>
</dbReference>
<keyword evidence="3" id="KW-1185">Reference proteome</keyword>
<dbReference type="PANTHER" id="PTHR33490:SF6">
    <property type="entry name" value="SLL1049 PROTEIN"/>
    <property type="match status" value="1"/>
</dbReference>
<dbReference type="OrthoDB" id="9804023at2"/>